<evidence type="ECO:0000256" key="1">
    <source>
        <dbReference type="ARBA" id="ARBA00004123"/>
    </source>
</evidence>
<evidence type="ECO:0000259" key="6">
    <source>
        <dbReference type="PROSITE" id="PS51294"/>
    </source>
</evidence>
<comment type="subcellular location">
    <subcellularLocation>
        <location evidence="1">Nucleus</location>
    </subcellularLocation>
</comment>
<evidence type="ECO:0000259" key="5">
    <source>
        <dbReference type="PROSITE" id="PS50090"/>
    </source>
</evidence>
<evidence type="ECO:0000256" key="2">
    <source>
        <dbReference type="ARBA" id="ARBA00022737"/>
    </source>
</evidence>
<dbReference type="InterPro" id="IPR017930">
    <property type="entry name" value="Myb_dom"/>
</dbReference>
<evidence type="ECO:0000256" key="3">
    <source>
        <dbReference type="ARBA" id="ARBA00023125"/>
    </source>
</evidence>
<organism evidence="7">
    <name type="scientific">Lepeophtheirus salmonis</name>
    <name type="common">Salmon louse</name>
    <name type="synonym">Caligus salmonis</name>
    <dbReference type="NCBI Taxonomy" id="72036"/>
    <lineage>
        <taxon>Eukaryota</taxon>
        <taxon>Metazoa</taxon>
        <taxon>Ecdysozoa</taxon>
        <taxon>Arthropoda</taxon>
        <taxon>Crustacea</taxon>
        <taxon>Multicrustacea</taxon>
        <taxon>Hexanauplia</taxon>
        <taxon>Copepoda</taxon>
        <taxon>Siphonostomatoida</taxon>
        <taxon>Caligidae</taxon>
        <taxon>Lepeophtheirus</taxon>
    </lineage>
</organism>
<dbReference type="EMBL" id="HACA01012524">
    <property type="protein sequence ID" value="CDW29885.1"/>
    <property type="molecule type" value="Transcribed_RNA"/>
</dbReference>
<feature type="domain" description="Myb-like" evidence="5">
    <location>
        <begin position="41"/>
        <end position="92"/>
    </location>
</feature>
<dbReference type="FunFam" id="1.10.10.60:FF:000010">
    <property type="entry name" value="Transcriptional activator Myb isoform A"/>
    <property type="match status" value="1"/>
</dbReference>
<dbReference type="PROSITE" id="PS50090">
    <property type="entry name" value="MYB_LIKE"/>
    <property type="match status" value="3"/>
</dbReference>
<dbReference type="SUPFAM" id="SSF46689">
    <property type="entry name" value="Homeodomain-like"/>
    <property type="match status" value="2"/>
</dbReference>
<sequence>MQDEKLKRLVEIHGERWDVISSQLGDRADGQCQHRWQKVVNPELVKGPWTKEEDERVVELVRKYGPKRWTLIAKHLKGRIGKQCRERWHNHLNPEIKKTAWTDEEDRVIYNAHNQWGNQWAKIAKLIPGRTDNAIKNHWNSTMKRKYEEENNPVKRKGSKKSGIPSAVTPAAAGGASSPLITSPPAVAVKTSVIQAPLASIGTESSLSFNSSAASTVTYIQQPWTPQSSTEQTSWTPIKQETFEPHLFSPLKCVTNSPSKTGGFLYDYLTPTESVLTKSGSSTHIVQSVNSGSGIIMTFDDHQSLGIAPLGEIIQIKDEPLNECTYSEVISTPPILRRKMKRKYDLNSSYNSCNDVSFDVSSAHNTFPAAQSTPVTAKKSSVLTTPNNSSLTLDNETPRSNKFSPTRNNQRLSEAPRTPTPFKKALADVYLRREPLSNTPQTPTKLVEDIHEIIKKEQDLSYHSEYSDEQVIIFSEANFSHVLC</sequence>
<dbReference type="InterPro" id="IPR009057">
    <property type="entry name" value="Homeodomain-like_sf"/>
</dbReference>
<dbReference type="Gene3D" id="1.10.10.60">
    <property type="entry name" value="Homeodomain-like"/>
    <property type="match status" value="3"/>
</dbReference>
<feature type="domain" description="HTH myb-type" evidence="6">
    <location>
        <begin position="1"/>
        <end position="40"/>
    </location>
</feature>
<feature type="region of interest" description="Disordered" evidence="4">
    <location>
        <begin position="143"/>
        <end position="180"/>
    </location>
</feature>
<dbReference type="GO" id="GO:0005634">
    <property type="term" value="C:nucleus"/>
    <property type="evidence" value="ECO:0007669"/>
    <property type="project" value="UniProtKB-SubCell"/>
</dbReference>
<dbReference type="GO" id="GO:0000978">
    <property type="term" value="F:RNA polymerase II cis-regulatory region sequence-specific DNA binding"/>
    <property type="evidence" value="ECO:0007669"/>
    <property type="project" value="TreeGrafter"/>
</dbReference>
<feature type="domain" description="Myb-like" evidence="5">
    <location>
        <begin position="1"/>
        <end position="40"/>
    </location>
</feature>
<keyword evidence="2" id="KW-0677">Repeat</keyword>
<feature type="region of interest" description="Disordered" evidence="4">
    <location>
        <begin position="369"/>
        <end position="419"/>
    </location>
</feature>
<evidence type="ECO:0000313" key="7">
    <source>
        <dbReference type="EMBL" id="CDW29885.1"/>
    </source>
</evidence>
<dbReference type="InterPro" id="IPR001005">
    <property type="entry name" value="SANT/Myb"/>
</dbReference>
<feature type="compositionally biased region" description="Polar residues" evidence="4">
    <location>
        <begin position="369"/>
        <end position="412"/>
    </location>
</feature>
<feature type="domain" description="Myb-like" evidence="5">
    <location>
        <begin position="93"/>
        <end position="143"/>
    </location>
</feature>
<dbReference type="SMART" id="SM00717">
    <property type="entry name" value="SANT"/>
    <property type="match status" value="3"/>
</dbReference>
<dbReference type="Pfam" id="PF00249">
    <property type="entry name" value="Myb_DNA-binding"/>
    <property type="match status" value="1"/>
</dbReference>
<dbReference type="InterPro" id="IPR050560">
    <property type="entry name" value="MYB_TF"/>
</dbReference>
<proteinExistence type="predicted"/>
<dbReference type="Pfam" id="PF13921">
    <property type="entry name" value="Myb_DNA-bind_6"/>
    <property type="match status" value="1"/>
</dbReference>
<name>A0A0K2TVP5_LEPSM</name>
<dbReference type="PANTHER" id="PTHR45614:SF25">
    <property type="entry name" value="MYB PROTEIN"/>
    <property type="match status" value="1"/>
</dbReference>
<feature type="domain" description="HTH myb-type" evidence="6">
    <location>
        <begin position="41"/>
        <end position="96"/>
    </location>
</feature>
<keyword evidence="3" id="KW-0238">DNA-binding</keyword>
<dbReference type="InterPro" id="IPR015395">
    <property type="entry name" value="C-myb_C"/>
</dbReference>
<dbReference type="Pfam" id="PF09316">
    <property type="entry name" value="Cmyb_C"/>
    <property type="match status" value="1"/>
</dbReference>
<dbReference type="OrthoDB" id="2143914at2759"/>
<accession>A0A0K2TVP5</accession>
<feature type="domain" description="HTH myb-type" evidence="6">
    <location>
        <begin position="97"/>
        <end position="147"/>
    </location>
</feature>
<dbReference type="PANTHER" id="PTHR45614">
    <property type="entry name" value="MYB PROTEIN-RELATED"/>
    <property type="match status" value="1"/>
</dbReference>
<dbReference type="GO" id="GO:0000981">
    <property type="term" value="F:DNA-binding transcription factor activity, RNA polymerase II-specific"/>
    <property type="evidence" value="ECO:0007669"/>
    <property type="project" value="TreeGrafter"/>
</dbReference>
<dbReference type="AlphaFoldDB" id="A0A0K2TVP5"/>
<evidence type="ECO:0000256" key="4">
    <source>
        <dbReference type="SAM" id="MobiDB-lite"/>
    </source>
</evidence>
<dbReference type="PROSITE" id="PS51294">
    <property type="entry name" value="HTH_MYB"/>
    <property type="match status" value="3"/>
</dbReference>
<reference evidence="7" key="1">
    <citation type="submission" date="2014-05" db="EMBL/GenBank/DDBJ databases">
        <authorList>
            <person name="Chronopoulou M."/>
        </authorList>
    </citation>
    <scope>NUCLEOTIDE SEQUENCE</scope>
    <source>
        <tissue evidence="7">Whole organism</tissue>
    </source>
</reference>
<protein>
    <submittedName>
        <fullName evidence="7">Uncharacterized protein</fullName>
    </submittedName>
</protein>
<dbReference type="CDD" id="cd00167">
    <property type="entry name" value="SANT"/>
    <property type="match status" value="3"/>
</dbReference>